<gene>
    <name evidence="1" type="ORF">NIES37_34450</name>
</gene>
<accession>A0A1Z4N156</accession>
<keyword evidence="2" id="KW-1185">Reference proteome</keyword>
<sequence>MKNLDNFDDSVITESKDILEQLRDIVLQLKAVPNNHIDVSNLDNIEQDLQNILPQLQFALLNAQEEKNWQQVNKLREAVRECKDTLNSVRAAIIRATIIGINPSNIAEMQKILQEIKSNSQTQSQVEYIVYVLRFMRKLFM</sequence>
<proteinExistence type="predicted"/>
<dbReference type="Proteomes" id="UP000218785">
    <property type="component" value="Chromosome"/>
</dbReference>
<dbReference type="KEGG" id="ttq:NIES37_34450"/>
<name>A0A1Z4N156_9CYAN</name>
<dbReference type="AlphaFoldDB" id="A0A1Z4N156"/>
<dbReference type="EMBL" id="AP018248">
    <property type="protein sequence ID" value="BAY99462.1"/>
    <property type="molecule type" value="Genomic_DNA"/>
</dbReference>
<evidence type="ECO:0000313" key="2">
    <source>
        <dbReference type="Proteomes" id="UP000218785"/>
    </source>
</evidence>
<reference evidence="1 2" key="1">
    <citation type="submission" date="2017-06" db="EMBL/GenBank/DDBJ databases">
        <title>Genome sequencing of cyanobaciteial culture collection at National Institute for Environmental Studies (NIES).</title>
        <authorList>
            <person name="Hirose Y."/>
            <person name="Shimura Y."/>
            <person name="Fujisawa T."/>
            <person name="Nakamura Y."/>
            <person name="Kawachi M."/>
        </authorList>
    </citation>
    <scope>NUCLEOTIDE SEQUENCE [LARGE SCALE GENOMIC DNA]</scope>
    <source>
        <strain evidence="1 2">NIES-37</strain>
    </source>
</reference>
<organism evidence="1 2">
    <name type="scientific">Tolypothrix tenuis PCC 7101</name>
    <dbReference type="NCBI Taxonomy" id="231146"/>
    <lineage>
        <taxon>Bacteria</taxon>
        <taxon>Bacillati</taxon>
        <taxon>Cyanobacteriota</taxon>
        <taxon>Cyanophyceae</taxon>
        <taxon>Nostocales</taxon>
        <taxon>Tolypothrichaceae</taxon>
        <taxon>Tolypothrix</taxon>
    </lineage>
</organism>
<protein>
    <submittedName>
        <fullName evidence="1">Uncharacterized protein</fullName>
    </submittedName>
</protein>
<evidence type="ECO:0000313" key="1">
    <source>
        <dbReference type="EMBL" id="BAY99462.1"/>
    </source>
</evidence>
<dbReference type="RefSeq" id="WP_096577608.1">
    <property type="nucleotide sequence ID" value="NZ_CAWNJS010000001.1"/>
</dbReference>